<evidence type="ECO:0000256" key="1">
    <source>
        <dbReference type="PROSITE-ProRule" id="PRU01006"/>
    </source>
</evidence>
<evidence type="ECO:0000313" key="5">
    <source>
        <dbReference type="Proteomes" id="UP000054359"/>
    </source>
</evidence>
<evidence type="ECO:0000313" key="4">
    <source>
        <dbReference type="EMBL" id="KFM67351.1"/>
    </source>
</evidence>
<dbReference type="OMA" id="CNTARVE"/>
<dbReference type="GO" id="GO:0016020">
    <property type="term" value="C:membrane"/>
    <property type="evidence" value="ECO:0007669"/>
    <property type="project" value="TreeGrafter"/>
</dbReference>
<dbReference type="GO" id="GO:0034058">
    <property type="term" value="P:endosomal vesicle fusion"/>
    <property type="evidence" value="ECO:0007669"/>
    <property type="project" value="TreeGrafter"/>
</dbReference>
<feature type="domain" description="Vacuolar sorting protein 39/Transforming growth factor beta receptor-associated" evidence="2">
    <location>
        <begin position="36"/>
        <end position="138"/>
    </location>
</feature>
<dbReference type="InterPro" id="IPR000547">
    <property type="entry name" value="Clathrin_H-chain/VPS_repeat"/>
</dbReference>
<dbReference type="Pfam" id="PF10366">
    <property type="entry name" value="Vps39_1"/>
    <property type="match status" value="1"/>
</dbReference>
<dbReference type="PANTHER" id="PTHR12894:SF27">
    <property type="entry name" value="TRANSFORMING GROWTH FACTOR-BETA RECEPTOR-ASSOCIATED PROTEIN 1"/>
    <property type="match status" value="1"/>
</dbReference>
<reference evidence="4 5" key="1">
    <citation type="submission" date="2013-11" db="EMBL/GenBank/DDBJ databases">
        <title>Genome sequencing of Stegodyphus mimosarum.</title>
        <authorList>
            <person name="Bechsgaard J."/>
        </authorList>
    </citation>
    <scope>NUCLEOTIDE SEQUENCE [LARGE SCALE GENOMIC DNA]</scope>
</reference>
<evidence type="ECO:0000259" key="3">
    <source>
        <dbReference type="Pfam" id="PF10367"/>
    </source>
</evidence>
<dbReference type="InterPro" id="IPR032914">
    <property type="entry name" value="Vam6/VPS39/TRAP1"/>
</dbReference>
<protein>
    <submittedName>
        <fullName evidence="4">Transforming growth factor-beta receptor-associated protein 1</fullName>
    </submittedName>
</protein>
<dbReference type="OrthoDB" id="8169718at2759"/>
<proteinExistence type="predicted"/>
<dbReference type="STRING" id="407821.A0A087TQG2"/>
<gene>
    <name evidence="4" type="ORF">X975_15358</name>
</gene>
<dbReference type="GO" id="GO:0006914">
    <property type="term" value="P:autophagy"/>
    <property type="evidence" value="ECO:0007669"/>
    <property type="project" value="TreeGrafter"/>
</dbReference>
<dbReference type="InterPro" id="IPR019452">
    <property type="entry name" value="VPS39/TGF_beta_rcpt-assoc_1"/>
</dbReference>
<dbReference type="Pfam" id="PF10367">
    <property type="entry name" value="zf-Vps39_C"/>
    <property type="match status" value="1"/>
</dbReference>
<keyword evidence="5" id="KW-1185">Reference proteome</keyword>
<feature type="domain" description="Vacuolar sorting protein 39/Transforming growth factor beta receptor-associated zinc finger" evidence="3">
    <location>
        <begin position="398"/>
        <end position="436"/>
    </location>
</feature>
<keyword evidence="4" id="KW-0675">Receptor</keyword>
<organism evidence="4 5">
    <name type="scientific">Stegodyphus mimosarum</name>
    <name type="common">African social velvet spider</name>
    <dbReference type="NCBI Taxonomy" id="407821"/>
    <lineage>
        <taxon>Eukaryota</taxon>
        <taxon>Metazoa</taxon>
        <taxon>Ecdysozoa</taxon>
        <taxon>Arthropoda</taxon>
        <taxon>Chelicerata</taxon>
        <taxon>Arachnida</taxon>
        <taxon>Araneae</taxon>
        <taxon>Araneomorphae</taxon>
        <taxon>Entelegynae</taxon>
        <taxon>Eresoidea</taxon>
        <taxon>Eresidae</taxon>
        <taxon>Stegodyphus</taxon>
    </lineage>
</organism>
<accession>A0A087TQG2</accession>
<feature type="repeat" description="CHCR" evidence="1">
    <location>
        <begin position="152"/>
        <end position="316"/>
    </location>
</feature>
<dbReference type="GO" id="GO:0006886">
    <property type="term" value="P:intracellular protein transport"/>
    <property type="evidence" value="ECO:0007669"/>
    <property type="project" value="UniProtKB-UniRule"/>
</dbReference>
<dbReference type="Proteomes" id="UP000054359">
    <property type="component" value="Unassembled WGS sequence"/>
</dbReference>
<dbReference type="InterPro" id="IPR019453">
    <property type="entry name" value="VPS39/TGFA1_Znf"/>
</dbReference>
<dbReference type="EMBL" id="KK116290">
    <property type="protein sequence ID" value="KFM67351.1"/>
    <property type="molecule type" value="Genomic_DNA"/>
</dbReference>
<name>A0A087TQG2_STEMI</name>
<sequence length="455" mass="52668">MCSYDSQAISDCRKFLLSYLESVRNSADSAGCKLEIDTALLKFYAEMDYPALLSFLNGPDIGCQAKESVDVLTAHERFHALALFHVKLGENDLALNIWAKIISGECSDSQYPGLSHFVEFLCNLSDHLLLWKYVDFILERNEELGVKIFTNRRSSEPVTERLRPDFIVEYLHRYPVALIKYLEYLIFEKKIEKEKFHTHLAVMYMDSVLQILKFPEPEQSDLNDSRKRLQHFLHVSSLYRIQLLLGKATENDLHQECAILYGKLGEHEKALKILVHQIQDHEAAENYCIRMSVGKDKKYRHWLFYILLGVYLDNTLDEHYKEEMLPAAIQLLNSELAEFDVAKVLHLIPSHWSIAILDQFLVKALRSRLHQRYCYRLQSALSRGENLLVKFSKIHMESSSVLMTEDRICAVCKHSFVEPSFARHSNSAITHLQCAKHLSVTLESSKLKTVQSNIR</sequence>
<dbReference type="PROSITE" id="PS50236">
    <property type="entry name" value="CHCR"/>
    <property type="match status" value="1"/>
</dbReference>
<dbReference type="PANTHER" id="PTHR12894">
    <property type="entry name" value="CNH DOMAIN CONTAINING"/>
    <property type="match status" value="1"/>
</dbReference>
<evidence type="ECO:0000259" key="2">
    <source>
        <dbReference type="Pfam" id="PF10366"/>
    </source>
</evidence>
<feature type="non-terminal residue" evidence="4">
    <location>
        <position position="455"/>
    </location>
</feature>
<dbReference type="AlphaFoldDB" id="A0A087TQG2"/>
<dbReference type="GO" id="GO:0005737">
    <property type="term" value="C:cytoplasm"/>
    <property type="evidence" value="ECO:0007669"/>
    <property type="project" value="TreeGrafter"/>
</dbReference>